<keyword evidence="3 6" id="KW-0812">Transmembrane</keyword>
<evidence type="ECO:0000256" key="5">
    <source>
        <dbReference type="ARBA" id="ARBA00023136"/>
    </source>
</evidence>
<feature type="transmembrane region" description="Helical" evidence="6">
    <location>
        <begin position="375"/>
        <end position="394"/>
    </location>
</feature>
<comment type="caution">
    <text evidence="9">The sequence shown here is derived from an EMBL/GenBank/DDBJ whole genome shotgun (WGS) entry which is preliminary data.</text>
</comment>
<feature type="transmembrane region" description="Helical" evidence="6">
    <location>
        <begin position="52"/>
        <end position="69"/>
    </location>
</feature>
<evidence type="ECO:0000256" key="1">
    <source>
        <dbReference type="ARBA" id="ARBA00004651"/>
    </source>
</evidence>
<evidence type="ECO:0000259" key="8">
    <source>
        <dbReference type="Pfam" id="PF13567"/>
    </source>
</evidence>
<dbReference type="Pfam" id="PF03772">
    <property type="entry name" value="Competence"/>
    <property type="match status" value="1"/>
</dbReference>
<feature type="transmembrane region" description="Helical" evidence="6">
    <location>
        <begin position="466"/>
        <end position="486"/>
    </location>
</feature>
<feature type="transmembrane region" description="Helical" evidence="6">
    <location>
        <begin position="275"/>
        <end position="308"/>
    </location>
</feature>
<sequence length="500" mass="55626">MTKSKIFLYFCLSFVVGVFIESLVKIPFIALGGFFILGMILTSVFWPIKKTIIAAFCLMIMALGGARFLEKEQVGTLSQLNGEGRLKIVGVINDLPDRRQTSQKLILEARQIMVSGKTAAVNGLALITVKPYPIYQYGDLLEISGRLEEPESFGPSDDGFDYKTYLAKSDIYSIILNPEIKILAQNQGNYIKQILFSLKQKYENSIESLMGEPQASFLAGLNLGQNKQISPELSDAFKKTGTSHIVALSGYNISIIASFFMTIFGWLMLRRSLRFWLAVAAILFFTILTGASASVVRAAIMGILVLLARHAGRMYNVRNALVFAGAVMIYLNPKILRFDIGFQLSFLATAGLVWLAPFFEKALKNLPKIFGLREVLTATLSAQLAVLPILIVYFGQLSIISPLANLVVLLFIPLTMLVGFLAGGVGIIWIGGAKIFGWLAWLFLTFEIGAIKFFAGLPLSSIKMNWGWPFVIFYYLILIGLLYLFYNKKKEILVEKWAEK</sequence>
<dbReference type="Pfam" id="PF13567">
    <property type="entry name" value="DUF4131"/>
    <property type="match status" value="1"/>
</dbReference>
<evidence type="ECO:0000256" key="2">
    <source>
        <dbReference type="ARBA" id="ARBA00022475"/>
    </source>
</evidence>
<feature type="transmembrane region" description="Helical" evidence="6">
    <location>
        <begin position="342"/>
        <end position="363"/>
    </location>
</feature>
<feature type="transmembrane region" description="Helical" evidence="6">
    <location>
        <begin position="245"/>
        <end position="269"/>
    </location>
</feature>
<feature type="domain" description="DUF4131" evidence="8">
    <location>
        <begin position="28"/>
        <end position="173"/>
    </location>
</feature>
<gene>
    <name evidence="9" type="ORF">COV84_01955</name>
</gene>
<proteinExistence type="predicted"/>
<keyword evidence="2" id="KW-1003">Cell membrane</keyword>
<dbReference type="PANTHER" id="PTHR30619">
    <property type="entry name" value="DNA INTERNALIZATION/COMPETENCE PROTEIN COMEC/REC2"/>
    <property type="match status" value="1"/>
</dbReference>
<organism evidence="9 10">
    <name type="scientific">Candidatus Portnoybacteria bacterium CG11_big_fil_rev_8_21_14_0_20_40_15</name>
    <dbReference type="NCBI Taxonomy" id="1974817"/>
    <lineage>
        <taxon>Bacteria</taxon>
        <taxon>Candidatus Portnoyibacteriota</taxon>
    </lineage>
</organism>
<dbReference type="Proteomes" id="UP000229317">
    <property type="component" value="Unassembled WGS sequence"/>
</dbReference>
<keyword evidence="4 6" id="KW-1133">Transmembrane helix</keyword>
<feature type="transmembrane region" description="Helical" evidence="6">
    <location>
        <begin position="6"/>
        <end position="23"/>
    </location>
</feature>
<dbReference type="AlphaFoldDB" id="A0A2H0KT62"/>
<dbReference type="PANTHER" id="PTHR30619:SF7">
    <property type="entry name" value="BETA-LACTAMASE DOMAIN PROTEIN"/>
    <property type="match status" value="1"/>
</dbReference>
<evidence type="ECO:0000256" key="3">
    <source>
        <dbReference type="ARBA" id="ARBA00022692"/>
    </source>
</evidence>
<dbReference type="InterPro" id="IPR052159">
    <property type="entry name" value="Competence_DNA_uptake"/>
</dbReference>
<evidence type="ECO:0000313" key="10">
    <source>
        <dbReference type="Proteomes" id="UP000229317"/>
    </source>
</evidence>
<feature type="transmembrane region" description="Helical" evidence="6">
    <location>
        <begin position="438"/>
        <end position="460"/>
    </location>
</feature>
<evidence type="ECO:0000256" key="4">
    <source>
        <dbReference type="ARBA" id="ARBA00022989"/>
    </source>
</evidence>
<feature type="transmembrane region" description="Helical" evidence="6">
    <location>
        <begin position="320"/>
        <end position="336"/>
    </location>
</feature>
<dbReference type="NCBIfam" id="TIGR00360">
    <property type="entry name" value="ComEC_N-term"/>
    <property type="match status" value="1"/>
</dbReference>
<feature type="transmembrane region" description="Helical" evidence="6">
    <location>
        <begin position="406"/>
        <end position="431"/>
    </location>
</feature>
<evidence type="ECO:0008006" key="11">
    <source>
        <dbReference type="Google" id="ProtNLM"/>
    </source>
</evidence>
<evidence type="ECO:0000313" key="9">
    <source>
        <dbReference type="EMBL" id="PIQ75306.1"/>
    </source>
</evidence>
<dbReference type="InterPro" id="IPR004477">
    <property type="entry name" value="ComEC_N"/>
</dbReference>
<dbReference type="EMBL" id="PCVO01000030">
    <property type="protein sequence ID" value="PIQ75306.1"/>
    <property type="molecule type" value="Genomic_DNA"/>
</dbReference>
<keyword evidence="5 6" id="KW-0472">Membrane</keyword>
<dbReference type="GO" id="GO:0005886">
    <property type="term" value="C:plasma membrane"/>
    <property type="evidence" value="ECO:0007669"/>
    <property type="project" value="UniProtKB-SubCell"/>
</dbReference>
<protein>
    <recommendedName>
        <fullName evidence="11">ComEC/Rec2-related protein domain-containing protein</fullName>
    </recommendedName>
</protein>
<evidence type="ECO:0000259" key="7">
    <source>
        <dbReference type="Pfam" id="PF03772"/>
    </source>
</evidence>
<reference evidence="9 10" key="1">
    <citation type="submission" date="2017-09" db="EMBL/GenBank/DDBJ databases">
        <title>Depth-based differentiation of microbial function through sediment-hosted aquifers and enrichment of novel symbionts in the deep terrestrial subsurface.</title>
        <authorList>
            <person name="Probst A.J."/>
            <person name="Ladd B."/>
            <person name="Jarett J.K."/>
            <person name="Geller-Mcgrath D.E."/>
            <person name="Sieber C.M."/>
            <person name="Emerson J.B."/>
            <person name="Anantharaman K."/>
            <person name="Thomas B.C."/>
            <person name="Malmstrom R."/>
            <person name="Stieglmeier M."/>
            <person name="Klingl A."/>
            <person name="Woyke T."/>
            <person name="Ryan C.M."/>
            <person name="Banfield J.F."/>
        </authorList>
    </citation>
    <scope>NUCLEOTIDE SEQUENCE [LARGE SCALE GENOMIC DNA]</scope>
    <source>
        <strain evidence="9">CG11_big_fil_rev_8_21_14_0_20_40_15</strain>
    </source>
</reference>
<feature type="domain" description="ComEC/Rec2-related protein" evidence="7">
    <location>
        <begin position="221"/>
        <end position="485"/>
    </location>
</feature>
<evidence type="ECO:0000256" key="6">
    <source>
        <dbReference type="SAM" id="Phobius"/>
    </source>
</evidence>
<dbReference type="InterPro" id="IPR025405">
    <property type="entry name" value="DUF4131"/>
</dbReference>
<name>A0A2H0KT62_9BACT</name>
<accession>A0A2H0KT62</accession>
<comment type="subcellular location">
    <subcellularLocation>
        <location evidence="1">Cell membrane</location>
        <topology evidence="1">Multi-pass membrane protein</topology>
    </subcellularLocation>
</comment>